<evidence type="ECO:0000256" key="2">
    <source>
        <dbReference type="ARBA" id="ARBA00005245"/>
    </source>
</evidence>
<evidence type="ECO:0000256" key="4">
    <source>
        <dbReference type="ARBA" id="ARBA00022824"/>
    </source>
</evidence>
<dbReference type="PROSITE" id="PS51257">
    <property type="entry name" value="PROKAR_LIPOPROTEIN"/>
    <property type="match status" value="1"/>
</dbReference>
<evidence type="ECO:0000256" key="6">
    <source>
        <dbReference type="ARBA" id="ARBA00023136"/>
    </source>
</evidence>
<dbReference type="InterPro" id="IPR039955">
    <property type="entry name" value="DTM1"/>
</dbReference>
<proteinExistence type="inferred from homology"/>
<evidence type="ECO:0000313" key="8">
    <source>
        <dbReference type="Proteomes" id="UP000228380"/>
    </source>
</evidence>
<evidence type="ECO:0000256" key="3">
    <source>
        <dbReference type="ARBA" id="ARBA00022692"/>
    </source>
</evidence>
<dbReference type="GO" id="GO:0048658">
    <property type="term" value="P:anther wall tapetum development"/>
    <property type="evidence" value="ECO:0007669"/>
    <property type="project" value="InterPro"/>
</dbReference>
<dbReference type="PANTHER" id="PTHR38354">
    <property type="entry name" value="SIGNAL PEPTIDASE COMPLEX-LIKE PROTEIN DTM1"/>
    <property type="match status" value="1"/>
</dbReference>
<organism evidence="8 9">
    <name type="scientific">Phoenix dactylifera</name>
    <name type="common">Date palm</name>
    <dbReference type="NCBI Taxonomy" id="42345"/>
    <lineage>
        <taxon>Eukaryota</taxon>
        <taxon>Viridiplantae</taxon>
        <taxon>Streptophyta</taxon>
        <taxon>Embryophyta</taxon>
        <taxon>Tracheophyta</taxon>
        <taxon>Spermatophyta</taxon>
        <taxon>Magnoliopsida</taxon>
        <taxon>Liliopsida</taxon>
        <taxon>Arecaceae</taxon>
        <taxon>Coryphoideae</taxon>
        <taxon>Phoeniceae</taxon>
        <taxon>Phoenix</taxon>
    </lineage>
</organism>
<comment type="similarity">
    <text evidence="2">Belongs to the SPCS1 family.</text>
</comment>
<evidence type="ECO:0000256" key="7">
    <source>
        <dbReference type="SAM" id="Phobius"/>
    </source>
</evidence>
<gene>
    <name evidence="9" type="primary">LOC103701764</name>
</gene>
<feature type="transmembrane region" description="Helical" evidence="7">
    <location>
        <begin position="35"/>
        <end position="53"/>
    </location>
</feature>
<evidence type="ECO:0000313" key="9">
    <source>
        <dbReference type="RefSeq" id="XP_008782155.2"/>
    </source>
</evidence>
<evidence type="ECO:0000256" key="1">
    <source>
        <dbReference type="ARBA" id="ARBA00004477"/>
    </source>
</evidence>
<reference evidence="8" key="1">
    <citation type="journal article" date="2019" name="Nat. Commun.">
        <title>Genome-wide association mapping of date palm fruit traits.</title>
        <authorList>
            <person name="Hazzouri K.M."/>
            <person name="Gros-Balthazard M."/>
            <person name="Flowers J.M."/>
            <person name="Copetti D."/>
            <person name="Lemansour A."/>
            <person name="Lebrun M."/>
            <person name="Masmoudi K."/>
            <person name="Ferrand S."/>
            <person name="Dhar M.I."/>
            <person name="Fresquez Z.A."/>
            <person name="Rosas U."/>
            <person name="Zhang J."/>
            <person name="Talag J."/>
            <person name="Lee S."/>
            <person name="Kudrna D."/>
            <person name="Powell R.F."/>
            <person name="Leitch I.J."/>
            <person name="Krueger R.R."/>
            <person name="Wing R.A."/>
            <person name="Amiri K.M.A."/>
            <person name="Purugganan M.D."/>
        </authorList>
    </citation>
    <scope>NUCLEOTIDE SEQUENCE [LARGE SCALE GENOMIC DNA]</scope>
    <source>
        <strain evidence="8">cv. Khalas</strain>
    </source>
</reference>
<keyword evidence="6 7" id="KW-0472">Membrane</keyword>
<dbReference type="GO" id="GO:0005787">
    <property type="term" value="C:signal peptidase complex"/>
    <property type="evidence" value="ECO:0007669"/>
    <property type="project" value="InterPro"/>
</dbReference>
<dbReference type="InterPro" id="IPR009542">
    <property type="entry name" value="Spc1/SPCS1"/>
</dbReference>
<evidence type="ECO:0000256" key="5">
    <source>
        <dbReference type="ARBA" id="ARBA00022989"/>
    </source>
</evidence>
<name>A0A8B7BNI2_PHODC</name>
<dbReference type="Proteomes" id="UP000228380">
    <property type="component" value="Chromosome 9"/>
</dbReference>
<dbReference type="KEGG" id="pda:103701764"/>
<dbReference type="GeneID" id="103701764"/>
<feature type="transmembrane region" description="Helical" evidence="7">
    <location>
        <begin position="86"/>
        <end position="105"/>
    </location>
</feature>
<sequence>MGRDGALRSSLVALLAAVLLVGACTFSFKKMMGTYFFGLLGISGILLPDWEFFDRDFSRWVTPMPARRRPPSDRAPDAGRFKFHHLRVTVIATIYGFGLWKWWMFVTS</sequence>
<keyword evidence="5 7" id="KW-1133">Transmembrane helix</keyword>
<dbReference type="Pfam" id="PF06645">
    <property type="entry name" value="SPC12"/>
    <property type="match status" value="1"/>
</dbReference>
<protein>
    <submittedName>
        <fullName evidence="9">Signal peptidase complex-like protein DTM1</fullName>
    </submittedName>
</protein>
<dbReference type="AlphaFoldDB" id="A0A8B7BNI2"/>
<dbReference type="GO" id="GO:0006465">
    <property type="term" value="P:signal peptide processing"/>
    <property type="evidence" value="ECO:0007669"/>
    <property type="project" value="InterPro"/>
</dbReference>
<keyword evidence="8" id="KW-1185">Reference proteome</keyword>
<keyword evidence="3 7" id="KW-0812">Transmembrane</keyword>
<keyword evidence="4" id="KW-0256">Endoplasmic reticulum</keyword>
<dbReference type="RefSeq" id="XP_008782155.2">
    <property type="nucleotide sequence ID" value="XM_008783933.4"/>
</dbReference>
<dbReference type="PANTHER" id="PTHR38354:SF2">
    <property type="entry name" value="SIGNAL PEPTIDASE COMPLEX-LIKE PROTEIN DTM1"/>
    <property type="match status" value="1"/>
</dbReference>
<reference evidence="9" key="2">
    <citation type="submission" date="2025-08" db="UniProtKB">
        <authorList>
            <consortium name="RefSeq"/>
        </authorList>
    </citation>
    <scope>IDENTIFICATION</scope>
    <source>
        <tissue evidence="9">Young leaves</tissue>
    </source>
</reference>
<comment type="subcellular location">
    <subcellularLocation>
        <location evidence="1">Endoplasmic reticulum membrane</location>
        <topology evidence="1">Multi-pass membrane protein</topology>
    </subcellularLocation>
</comment>
<accession>A0A8B7BNI2</accession>